<feature type="transmembrane region" description="Helical" evidence="1">
    <location>
        <begin position="108"/>
        <end position="125"/>
    </location>
</feature>
<feature type="transmembrane region" description="Helical" evidence="1">
    <location>
        <begin position="211"/>
        <end position="236"/>
    </location>
</feature>
<keyword evidence="4" id="KW-1185">Reference proteome</keyword>
<keyword evidence="1" id="KW-1133">Transmembrane helix</keyword>
<feature type="transmembrane region" description="Helical" evidence="1">
    <location>
        <begin position="256"/>
        <end position="278"/>
    </location>
</feature>
<evidence type="ECO:0000313" key="3">
    <source>
        <dbReference type="EMBL" id="MFB9675074.1"/>
    </source>
</evidence>
<dbReference type="InterPro" id="IPR052529">
    <property type="entry name" value="Bact_Transport_Assoc"/>
</dbReference>
<feature type="transmembrane region" description="Helical" evidence="1">
    <location>
        <begin position="23"/>
        <end position="42"/>
    </location>
</feature>
<sequence>MATTSAPIRGPVQTGERALAPDLARGFMLLLIAVANTPWYLWGRELRATTIHPPGGSALDRITQVAAIVGVDCRVYPMFAFLFGYGMVQLLSRQRAAGHSERAVRALLRRRGLWLLLFGFVHAALLWQGDILGAYGLAGLLLSWLFLRRKDRTLLVWAAIGTGVLTLATLLGVVWACFAADTSPGIAGYLPLGAASVAESDPFAAALGRLAFWPMVVVGQGLLGLVMPVAIVLGFWAARRRILEQPGEHLPLLRRVAVTGIAIGWLGGLPHAAAVMGVLRIPEESMFVFELSQTATGLPAGLGYAAVFGLVGHRLGHRLGRRRRPGPVSTAVAAVASVGRRSLSAYLAQSLLCAPVLAAWGLGVGAHLHSASVAGYAIGVWLITVAAAHGLERRDNRGPAEVLLRRLTYRTRHTPDSPAIATLEAGR</sequence>
<name>A0ABV5T7M0_9ACTN</name>
<protein>
    <submittedName>
        <fullName evidence="3">DUF418 domain-containing protein</fullName>
    </submittedName>
</protein>
<feature type="domain" description="DUF418" evidence="2">
    <location>
        <begin position="237"/>
        <end position="410"/>
    </location>
</feature>
<dbReference type="PANTHER" id="PTHR30590">
    <property type="entry name" value="INNER MEMBRANE PROTEIN"/>
    <property type="match status" value="1"/>
</dbReference>
<feature type="transmembrane region" description="Helical" evidence="1">
    <location>
        <begin position="131"/>
        <end position="147"/>
    </location>
</feature>
<accession>A0ABV5T7M0</accession>
<dbReference type="PANTHER" id="PTHR30590:SF2">
    <property type="entry name" value="INNER MEMBRANE PROTEIN"/>
    <property type="match status" value="1"/>
</dbReference>
<organism evidence="3 4">
    <name type="scientific">Streptosporangium vulgare</name>
    <dbReference type="NCBI Taxonomy" id="46190"/>
    <lineage>
        <taxon>Bacteria</taxon>
        <taxon>Bacillati</taxon>
        <taxon>Actinomycetota</taxon>
        <taxon>Actinomycetes</taxon>
        <taxon>Streptosporangiales</taxon>
        <taxon>Streptosporangiaceae</taxon>
        <taxon>Streptosporangium</taxon>
    </lineage>
</organism>
<proteinExistence type="predicted"/>
<comment type="caution">
    <text evidence="3">The sequence shown here is derived from an EMBL/GenBank/DDBJ whole genome shotgun (WGS) entry which is preliminary data.</text>
</comment>
<feature type="transmembrane region" description="Helical" evidence="1">
    <location>
        <begin position="298"/>
        <end position="316"/>
    </location>
</feature>
<dbReference type="Proteomes" id="UP001589610">
    <property type="component" value="Unassembled WGS sequence"/>
</dbReference>
<evidence type="ECO:0000259" key="2">
    <source>
        <dbReference type="Pfam" id="PF04235"/>
    </source>
</evidence>
<dbReference type="RefSeq" id="WP_344746793.1">
    <property type="nucleotide sequence ID" value="NZ_BAAAWW010000105.1"/>
</dbReference>
<keyword evidence="1" id="KW-0812">Transmembrane</keyword>
<evidence type="ECO:0000256" key="1">
    <source>
        <dbReference type="SAM" id="Phobius"/>
    </source>
</evidence>
<dbReference type="EMBL" id="JBHMBS010000002">
    <property type="protein sequence ID" value="MFB9675074.1"/>
    <property type="molecule type" value="Genomic_DNA"/>
</dbReference>
<keyword evidence="1" id="KW-0472">Membrane</keyword>
<feature type="transmembrane region" description="Helical" evidence="1">
    <location>
        <begin position="346"/>
        <end position="367"/>
    </location>
</feature>
<feature type="transmembrane region" description="Helical" evidence="1">
    <location>
        <begin position="373"/>
        <end position="391"/>
    </location>
</feature>
<reference evidence="3 4" key="1">
    <citation type="submission" date="2024-09" db="EMBL/GenBank/DDBJ databases">
        <authorList>
            <person name="Sun Q."/>
            <person name="Mori K."/>
        </authorList>
    </citation>
    <scope>NUCLEOTIDE SEQUENCE [LARGE SCALE GENOMIC DNA]</scope>
    <source>
        <strain evidence="3 4">JCM 3028</strain>
    </source>
</reference>
<feature type="transmembrane region" description="Helical" evidence="1">
    <location>
        <begin position="62"/>
        <end position="88"/>
    </location>
</feature>
<dbReference type="Pfam" id="PF04235">
    <property type="entry name" value="DUF418"/>
    <property type="match status" value="1"/>
</dbReference>
<dbReference type="InterPro" id="IPR007349">
    <property type="entry name" value="DUF418"/>
</dbReference>
<evidence type="ECO:0000313" key="4">
    <source>
        <dbReference type="Proteomes" id="UP001589610"/>
    </source>
</evidence>
<feature type="transmembrane region" description="Helical" evidence="1">
    <location>
        <begin position="154"/>
        <end position="176"/>
    </location>
</feature>
<gene>
    <name evidence="3" type="ORF">ACFFRH_06205</name>
</gene>